<dbReference type="CDD" id="cd02440">
    <property type="entry name" value="AdoMet_MTases"/>
    <property type="match status" value="1"/>
</dbReference>
<proteinExistence type="inferred from homology"/>
<keyword evidence="2 4" id="KW-0808">Transferase</keyword>
<accession>A0A917RZW3</accession>
<dbReference type="PANTHER" id="PTHR11558:SF11">
    <property type="entry name" value="SPERMIDINE SYNTHASE"/>
    <property type="match status" value="1"/>
</dbReference>
<dbReference type="GO" id="GO:0008295">
    <property type="term" value="P:spermidine biosynthetic process"/>
    <property type="evidence" value="ECO:0007669"/>
    <property type="project" value="UniProtKB-UniRule"/>
</dbReference>
<feature type="binding site" evidence="4">
    <location>
        <position position="177"/>
    </location>
    <ligand>
        <name>S-methyl-5'-thioadenosine</name>
        <dbReference type="ChEBI" id="CHEBI:17509"/>
    </ligand>
</feature>
<keyword evidence="3 4" id="KW-0620">Polyamine biosynthesis</keyword>
<name>A0A917RZW3_9BACL</name>
<dbReference type="AlphaFoldDB" id="A0A917RZW3"/>
<dbReference type="Pfam" id="PF17284">
    <property type="entry name" value="Spermine_synt_N"/>
    <property type="match status" value="1"/>
</dbReference>
<dbReference type="PANTHER" id="PTHR11558">
    <property type="entry name" value="SPERMIDINE/SPERMINE SYNTHASE"/>
    <property type="match status" value="1"/>
</dbReference>
<dbReference type="Gene3D" id="3.40.50.150">
    <property type="entry name" value="Vaccinia Virus protein VP39"/>
    <property type="match status" value="1"/>
</dbReference>
<feature type="active site" description="Proton acceptor" evidence="4 5">
    <location>
        <position position="170"/>
    </location>
</feature>
<organism evidence="7 8">
    <name type="scientific">Sporolactobacillus putidus</name>
    <dbReference type="NCBI Taxonomy" id="492735"/>
    <lineage>
        <taxon>Bacteria</taxon>
        <taxon>Bacillati</taxon>
        <taxon>Bacillota</taxon>
        <taxon>Bacilli</taxon>
        <taxon>Bacillales</taxon>
        <taxon>Sporolactobacillaceae</taxon>
        <taxon>Sporolactobacillus</taxon>
    </lineage>
</organism>
<comment type="similarity">
    <text evidence="1 4">Belongs to the spermidine/spermine synthase family.</text>
</comment>
<evidence type="ECO:0000256" key="2">
    <source>
        <dbReference type="ARBA" id="ARBA00022679"/>
    </source>
</evidence>
<evidence type="ECO:0000259" key="6">
    <source>
        <dbReference type="PROSITE" id="PS51006"/>
    </source>
</evidence>
<comment type="caution">
    <text evidence="7">The sequence shown here is derived from an EMBL/GenBank/DDBJ whole genome shotgun (WGS) entry which is preliminary data.</text>
</comment>
<dbReference type="InterPro" id="IPR030374">
    <property type="entry name" value="PABS"/>
</dbReference>
<feature type="binding site" evidence="4">
    <location>
        <begin position="152"/>
        <end position="153"/>
    </location>
    <ligand>
        <name>S-methyl-5'-thioadenosine</name>
        <dbReference type="ChEBI" id="CHEBI:17509"/>
    </ligand>
</feature>
<keyword evidence="8" id="KW-1185">Reference proteome</keyword>
<reference evidence="7" key="2">
    <citation type="submission" date="2020-09" db="EMBL/GenBank/DDBJ databases">
        <authorList>
            <person name="Sun Q."/>
            <person name="Ohkuma M."/>
        </authorList>
    </citation>
    <scope>NUCLEOTIDE SEQUENCE</scope>
    <source>
        <strain evidence="7">JCM 15325</strain>
    </source>
</reference>
<reference evidence="7" key="1">
    <citation type="journal article" date="2014" name="Int. J. Syst. Evol. Microbiol.">
        <title>Complete genome sequence of Corynebacterium casei LMG S-19264T (=DSM 44701T), isolated from a smear-ripened cheese.</title>
        <authorList>
            <consortium name="US DOE Joint Genome Institute (JGI-PGF)"/>
            <person name="Walter F."/>
            <person name="Albersmeier A."/>
            <person name="Kalinowski J."/>
            <person name="Ruckert C."/>
        </authorList>
    </citation>
    <scope>NUCLEOTIDE SEQUENCE</scope>
    <source>
        <strain evidence="7">JCM 15325</strain>
    </source>
</reference>
<protein>
    <recommendedName>
        <fullName evidence="4">Polyamine aminopropyltransferase</fullName>
    </recommendedName>
    <alternativeName>
        <fullName evidence="4">Putrescine aminopropyltransferase</fullName>
        <shortName evidence="4">PAPT</shortName>
    </alternativeName>
    <alternativeName>
        <fullName evidence="4">Spermidine synthase</fullName>
        <shortName evidence="4">SPDS</shortName>
        <shortName evidence="4">SPDSY</shortName>
        <ecNumber evidence="4">2.5.1.16</ecNumber>
    </alternativeName>
</protein>
<feature type="binding site" evidence="4">
    <location>
        <position position="101"/>
    </location>
    <ligand>
        <name>spermidine</name>
        <dbReference type="ChEBI" id="CHEBI:57834"/>
    </ligand>
</feature>
<dbReference type="EC" id="2.5.1.16" evidence="4"/>
<dbReference type="NCBIfam" id="NF002010">
    <property type="entry name" value="PRK00811.1"/>
    <property type="match status" value="1"/>
</dbReference>
<dbReference type="InterPro" id="IPR001045">
    <property type="entry name" value="Spermi_synthase"/>
</dbReference>
<feature type="binding site" evidence="4">
    <location>
        <position position="46"/>
    </location>
    <ligand>
        <name>S-methyl-5'-thioadenosine</name>
        <dbReference type="ChEBI" id="CHEBI:17509"/>
    </ligand>
</feature>
<comment type="caution">
    <text evidence="4">Lacks conserved residue(s) required for the propagation of feature annotation.</text>
</comment>
<sequence>MGDRNSLFCYRKDDDGLWIWNYVVNAKLKVGYKVQSLLHYEESEYQQIGIVDTKGFGRMLVLDGFPQVSTLDGFIYNEMISHVPIVTHPNPKKVAMIGGGDCGHAREAIKYAGIEQIDVVEIDKRVTAVCRKWLTPGSALETDKRVQIIHRDGLDWIRENKGNYDVLMIDRPDPIGPGKKLYQQEFYQYVYDCLTEEGVVAFQSGSPYYNTSILRRTVHNLQKLFPIVRTYLVSIPVFPCGIWSFTLASKKWDPLQADFSRLKQDDTKYITPEVISASFVLPKYVKEILEEETP</sequence>
<feature type="binding site" evidence="4">
    <location>
        <position position="121"/>
    </location>
    <ligand>
        <name>S-methyl-5'-thioadenosine</name>
        <dbReference type="ChEBI" id="CHEBI:17509"/>
    </ligand>
</feature>
<dbReference type="Gene3D" id="2.30.140.10">
    <property type="entry name" value="Spermidine synthase, tetramerisation domain"/>
    <property type="match status" value="1"/>
</dbReference>
<evidence type="ECO:0000256" key="1">
    <source>
        <dbReference type="ARBA" id="ARBA00007867"/>
    </source>
</evidence>
<evidence type="ECO:0000256" key="3">
    <source>
        <dbReference type="ARBA" id="ARBA00023115"/>
    </source>
</evidence>
<dbReference type="InterPro" id="IPR035246">
    <property type="entry name" value="Spermidine_synt_N"/>
</dbReference>
<comment type="function">
    <text evidence="4">Catalyzes the irreversible transfer of a propylamine group from the amino donor S-adenosylmethioninamine (decarboxy-AdoMet) to putrescine (1,4-diaminobutane) to yield spermidine.</text>
</comment>
<dbReference type="Proteomes" id="UP000654670">
    <property type="component" value="Unassembled WGS sequence"/>
</dbReference>
<comment type="subunit">
    <text evidence="4">Homodimer or homotetramer.</text>
</comment>
<dbReference type="GO" id="GO:0005829">
    <property type="term" value="C:cytosol"/>
    <property type="evidence" value="ECO:0007669"/>
    <property type="project" value="TreeGrafter"/>
</dbReference>
<dbReference type="InterPro" id="IPR029063">
    <property type="entry name" value="SAM-dependent_MTases_sf"/>
</dbReference>
<dbReference type="InterPro" id="IPR037163">
    <property type="entry name" value="Spermidine_synt_N_sf"/>
</dbReference>
<evidence type="ECO:0000256" key="4">
    <source>
        <dbReference type="HAMAP-Rule" id="MF_00198"/>
    </source>
</evidence>
<dbReference type="SUPFAM" id="SSF53335">
    <property type="entry name" value="S-adenosyl-L-methionine-dependent methyltransferases"/>
    <property type="match status" value="1"/>
</dbReference>
<feature type="domain" description="PABS" evidence="6">
    <location>
        <begin position="16"/>
        <end position="250"/>
    </location>
</feature>
<evidence type="ECO:0000313" key="8">
    <source>
        <dbReference type="Proteomes" id="UP000654670"/>
    </source>
</evidence>
<dbReference type="NCBIfam" id="NF037959">
    <property type="entry name" value="MFS_SpdSyn"/>
    <property type="match status" value="1"/>
</dbReference>
<dbReference type="PROSITE" id="PS51006">
    <property type="entry name" value="PABS_2"/>
    <property type="match status" value="1"/>
</dbReference>
<comment type="catalytic activity">
    <reaction evidence="4">
        <text>S-adenosyl 3-(methylsulfanyl)propylamine + putrescine = S-methyl-5'-thioadenosine + spermidine + H(+)</text>
        <dbReference type="Rhea" id="RHEA:12721"/>
        <dbReference type="ChEBI" id="CHEBI:15378"/>
        <dbReference type="ChEBI" id="CHEBI:17509"/>
        <dbReference type="ChEBI" id="CHEBI:57443"/>
        <dbReference type="ChEBI" id="CHEBI:57834"/>
        <dbReference type="ChEBI" id="CHEBI:326268"/>
        <dbReference type="EC" id="2.5.1.16"/>
    </reaction>
</comment>
<keyword evidence="4" id="KW-0745">Spermidine biosynthesis</keyword>
<dbReference type="Pfam" id="PF01564">
    <property type="entry name" value="Spermine_synth"/>
    <property type="match status" value="1"/>
</dbReference>
<dbReference type="EMBL" id="BMOK01000003">
    <property type="protein sequence ID" value="GGL47694.1"/>
    <property type="molecule type" value="Genomic_DNA"/>
</dbReference>
<dbReference type="HAMAP" id="MF_00198">
    <property type="entry name" value="Spermidine_synth"/>
    <property type="match status" value="1"/>
</dbReference>
<dbReference type="RefSeq" id="WP_188801965.1">
    <property type="nucleotide sequence ID" value="NZ_BMOK01000003.1"/>
</dbReference>
<evidence type="ECO:0000313" key="7">
    <source>
        <dbReference type="EMBL" id="GGL47694.1"/>
    </source>
</evidence>
<dbReference type="NCBIfam" id="TIGR00417">
    <property type="entry name" value="speE"/>
    <property type="match status" value="1"/>
</dbReference>
<evidence type="ECO:0000256" key="5">
    <source>
        <dbReference type="PROSITE-ProRule" id="PRU00354"/>
    </source>
</evidence>
<comment type="pathway">
    <text evidence="4">Amine and polyamine biosynthesis; spermidine biosynthesis; spermidine from putrescine: step 1/1.</text>
</comment>
<dbReference type="GO" id="GO:0004766">
    <property type="term" value="F:spermidine synthase activity"/>
    <property type="evidence" value="ECO:0007669"/>
    <property type="project" value="UniProtKB-UniRule"/>
</dbReference>
<gene>
    <name evidence="4 7" type="primary">speE</name>
    <name evidence="7" type="ORF">GCM10007968_09790</name>
</gene>